<protein>
    <submittedName>
        <fullName evidence="4">Site-specific integrase</fullName>
    </submittedName>
</protein>
<dbReference type="GO" id="GO:0003677">
    <property type="term" value="F:DNA binding"/>
    <property type="evidence" value="ECO:0007669"/>
    <property type="project" value="InterPro"/>
</dbReference>
<feature type="domain" description="Tyr recombinase" evidence="3">
    <location>
        <begin position="161"/>
        <end position="350"/>
    </location>
</feature>
<dbReference type="PANTHER" id="PTHR30349:SF93">
    <property type="entry name" value="FELS-2 PROPHAGE PROTEIN"/>
    <property type="match status" value="1"/>
</dbReference>
<keyword evidence="5" id="KW-1185">Reference proteome</keyword>
<dbReference type="InterPro" id="IPR011010">
    <property type="entry name" value="DNA_brk_join_enz"/>
</dbReference>
<name>A0A2T5MB31_9GAMM</name>
<dbReference type="CDD" id="cd00796">
    <property type="entry name" value="INT_Rci_Hp1_C"/>
    <property type="match status" value="1"/>
</dbReference>
<dbReference type="GO" id="GO:0006310">
    <property type="term" value="P:DNA recombination"/>
    <property type="evidence" value="ECO:0007669"/>
    <property type="project" value="UniProtKB-KW"/>
</dbReference>
<dbReference type="RefSeq" id="WP_107941881.1">
    <property type="nucleotide sequence ID" value="NZ_QANS01000012.1"/>
</dbReference>
<keyword evidence="2" id="KW-0233">DNA recombination</keyword>
<reference evidence="4 5" key="1">
    <citation type="submission" date="2018-04" db="EMBL/GenBank/DDBJ databases">
        <title>Novel species isolated from glacier.</title>
        <authorList>
            <person name="Liu Q."/>
            <person name="Xin Y.-H."/>
        </authorList>
    </citation>
    <scope>NUCLEOTIDE SEQUENCE [LARGE SCALE GENOMIC DNA]</scope>
    <source>
        <strain evidence="4 5">GT1R17</strain>
    </source>
</reference>
<dbReference type="InterPro" id="IPR013762">
    <property type="entry name" value="Integrase-like_cat_sf"/>
</dbReference>
<dbReference type="Pfam" id="PF00589">
    <property type="entry name" value="Phage_integrase"/>
    <property type="match status" value="1"/>
</dbReference>
<dbReference type="EMBL" id="QANS01000012">
    <property type="protein sequence ID" value="PTU27722.1"/>
    <property type="molecule type" value="Genomic_DNA"/>
</dbReference>
<dbReference type="GO" id="GO:0015074">
    <property type="term" value="P:DNA integration"/>
    <property type="evidence" value="ECO:0007669"/>
    <property type="project" value="UniProtKB-KW"/>
</dbReference>
<dbReference type="PANTHER" id="PTHR30349">
    <property type="entry name" value="PHAGE INTEGRASE-RELATED"/>
    <property type="match status" value="1"/>
</dbReference>
<proteinExistence type="predicted"/>
<dbReference type="AlphaFoldDB" id="A0A2T5MB31"/>
<dbReference type="PROSITE" id="PS51898">
    <property type="entry name" value="TYR_RECOMBINASE"/>
    <property type="match status" value="1"/>
</dbReference>
<keyword evidence="1" id="KW-0229">DNA integration</keyword>
<evidence type="ECO:0000259" key="3">
    <source>
        <dbReference type="PROSITE" id="PS51898"/>
    </source>
</evidence>
<evidence type="ECO:0000256" key="1">
    <source>
        <dbReference type="ARBA" id="ARBA00022908"/>
    </source>
</evidence>
<dbReference type="OrthoDB" id="9795573at2"/>
<dbReference type="Gene3D" id="1.10.443.10">
    <property type="entry name" value="Intergrase catalytic core"/>
    <property type="match status" value="1"/>
</dbReference>
<evidence type="ECO:0000313" key="4">
    <source>
        <dbReference type="EMBL" id="PTU27722.1"/>
    </source>
</evidence>
<gene>
    <name evidence="4" type="ORF">CJD38_18110</name>
</gene>
<dbReference type="InterPro" id="IPR002104">
    <property type="entry name" value="Integrase_catalytic"/>
</dbReference>
<dbReference type="SUPFAM" id="SSF56349">
    <property type="entry name" value="DNA breaking-rejoining enzymes"/>
    <property type="match status" value="1"/>
</dbReference>
<dbReference type="Proteomes" id="UP000244248">
    <property type="component" value="Unassembled WGS sequence"/>
</dbReference>
<sequence>MLAVPMTLIKRKNSQFWYVQFQMHGRTYIRSSKTSDKRIAAKVEGDWKAKVHAQRYLGHQERITLKAAMLDFCESKIGTANHRNLMIQMRNVSRLMPIGKYLDELTSADLERFKRDRQLDGVGGQSIKHGFLLIGGAIKRAKKLGYLAGEFHIPEVALAKHPLRYLTKNEEIRLLAELDPRREGNGLRSFNERSDTIKREMQDAYDLVVLLLDTGARYSEIANIGWSRIDLLSRTIQLWRPKVRNETTLFMTERVYAVLARRLASKAGEHVFSNKQGGPRGYASIAIRKAIRRAGLTGVRIHTLRHTHASRLVQNGMSVYEVREILGHTDIKTTMRYAHLEQRDVASKARDVMNRLNDGTS</sequence>
<accession>A0A2T5MB31</accession>
<evidence type="ECO:0000313" key="5">
    <source>
        <dbReference type="Proteomes" id="UP000244248"/>
    </source>
</evidence>
<organism evidence="4 5">
    <name type="scientific">Stenotrophobium rhamnosiphilum</name>
    <dbReference type="NCBI Taxonomy" id="2029166"/>
    <lineage>
        <taxon>Bacteria</taxon>
        <taxon>Pseudomonadati</taxon>
        <taxon>Pseudomonadota</taxon>
        <taxon>Gammaproteobacteria</taxon>
        <taxon>Nevskiales</taxon>
        <taxon>Nevskiaceae</taxon>
        <taxon>Stenotrophobium</taxon>
    </lineage>
</organism>
<dbReference type="InterPro" id="IPR050090">
    <property type="entry name" value="Tyrosine_recombinase_XerCD"/>
</dbReference>
<comment type="caution">
    <text evidence="4">The sequence shown here is derived from an EMBL/GenBank/DDBJ whole genome shotgun (WGS) entry which is preliminary data.</text>
</comment>
<evidence type="ECO:0000256" key="2">
    <source>
        <dbReference type="ARBA" id="ARBA00023172"/>
    </source>
</evidence>